<evidence type="ECO:0000256" key="1">
    <source>
        <dbReference type="SAM" id="MobiDB-lite"/>
    </source>
</evidence>
<dbReference type="OrthoDB" id="9806054at2"/>
<feature type="compositionally biased region" description="Low complexity" evidence="1">
    <location>
        <begin position="277"/>
        <end position="287"/>
    </location>
</feature>
<name>A0A1D9P618_9FIRM</name>
<feature type="compositionally biased region" description="Gly residues" evidence="1">
    <location>
        <begin position="266"/>
        <end position="276"/>
    </location>
</feature>
<feature type="domain" description="TPM" evidence="4">
    <location>
        <begin position="48"/>
        <end position="172"/>
    </location>
</feature>
<dbReference type="RefSeq" id="WP_083386008.1">
    <property type="nucleotide sequence ID" value="NZ_CP017831.1"/>
</dbReference>
<keyword evidence="2" id="KW-0812">Transmembrane</keyword>
<dbReference type="AlphaFoldDB" id="A0A1D9P618"/>
<sequence>MNKLKKVFLLIIALVAIILPSTTAYAISGPLWDSNTVPTSRQKDRLLDNADLLSNEEEADILAKLDAASQKYSSNIVIVTVDDYRDYGSYGDYPQGFADDYFDYNGFGADYDESGILFMLSKENRSWAFSTSGTAIDVFTDYGQDELIDTMLPYLSDGRYYDAFDHFISATDRYYSAYANGNAIDVNNDPKTAKEILGYIPLSLIIGLILALIPVLAMKSQLDTVHMKPNAAGYQSHQGLNMRIHEDRFIRSHVSHTPRPQNNGSSYGGSRGGYHGGSSVHHSSSGHSHGGSHGHF</sequence>
<feature type="transmembrane region" description="Helical" evidence="2">
    <location>
        <begin position="196"/>
        <end position="218"/>
    </location>
</feature>
<keyword evidence="6" id="KW-1185">Reference proteome</keyword>
<protein>
    <recommendedName>
        <fullName evidence="4">TPM domain-containing protein</fullName>
    </recommendedName>
</protein>
<reference evidence="6" key="1">
    <citation type="submission" date="2016-10" db="EMBL/GenBank/DDBJ databases">
        <title>The complete genome sequence of the rumen bacterium Butyrivibrio hungatei MB2003.</title>
        <authorList>
            <person name="Palevich N."/>
            <person name="Kelly W.J."/>
            <person name="Leahy S.C."/>
            <person name="Altermann E."/>
            <person name="Rakonjac J."/>
            <person name="Attwood G.T."/>
        </authorList>
    </citation>
    <scope>NUCLEOTIDE SEQUENCE [LARGE SCALE GENOMIC DNA]</scope>
    <source>
        <strain evidence="6">MB2003</strain>
    </source>
</reference>
<organism evidence="5 6">
    <name type="scientific">Butyrivibrio hungatei</name>
    <dbReference type="NCBI Taxonomy" id="185008"/>
    <lineage>
        <taxon>Bacteria</taxon>
        <taxon>Bacillati</taxon>
        <taxon>Bacillota</taxon>
        <taxon>Clostridia</taxon>
        <taxon>Lachnospirales</taxon>
        <taxon>Lachnospiraceae</taxon>
        <taxon>Butyrivibrio</taxon>
    </lineage>
</organism>
<evidence type="ECO:0000256" key="3">
    <source>
        <dbReference type="SAM" id="SignalP"/>
    </source>
</evidence>
<dbReference type="PANTHER" id="PTHR30373">
    <property type="entry name" value="UPF0603 PROTEIN YGCG"/>
    <property type="match status" value="1"/>
</dbReference>
<evidence type="ECO:0000256" key="2">
    <source>
        <dbReference type="SAM" id="Phobius"/>
    </source>
</evidence>
<accession>A0A1D9P618</accession>
<dbReference type="Pfam" id="PF04536">
    <property type="entry name" value="TPM_phosphatase"/>
    <property type="match status" value="1"/>
</dbReference>
<dbReference type="PANTHER" id="PTHR30373:SF2">
    <property type="entry name" value="UPF0603 PROTEIN YGCG"/>
    <property type="match status" value="1"/>
</dbReference>
<dbReference type="EMBL" id="CP017831">
    <property type="protein sequence ID" value="AOZ97615.1"/>
    <property type="molecule type" value="Genomic_DNA"/>
</dbReference>
<gene>
    <name evidence="5" type="ORF">bhn_I2583</name>
</gene>
<dbReference type="Proteomes" id="UP000179284">
    <property type="component" value="Chromosome I"/>
</dbReference>
<feature type="region of interest" description="Disordered" evidence="1">
    <location>
        <begin position="254"/>
        <end position="296"/>
    </location>
</feature>
<evidence type="ECO:0000259" key="4">
    <source>
        <dbReference type="Pfam" id="PF04536"/>
    </source>
</evidence>
<evidence type="ECO:0000313" key="5">
    <source>
        <dbReference type="EMBL" id="AOZ97615.1"/>
    </source>
</evidence>
<keyword evidence="2" id="KW-1133">Transmembrane helix</keyword>
<dbReference type="Gene3D" id="3.10.310.50">
    <property type="match status" value="1"/>
</dbReference>
<feature type="chain" id="PRO_5009444119" description="TPM domain-containing protein" evidence="3">
    <location>
        <begin position="27"/>
        <end position="296"/>
    </location>
</feature>
<keyword evidence="3" id="KW-0732">Signal</keyword>
<dbReference type="InterPro" id="IPR007621">
    <property type="entry name" value="TPM_dom"/>
</dbReference>
<proteinExistence type="predicted"/>
<evidence type="ECO:0000313" key="6">
    <source>
        <dbReference type="Proteomes" id="UP000179284"/>
    </source>
</evidence>
<feature type="signal peptide" evidence="3">
    <location>
        <begin position="1"/>
        <end position="26"/>
    </location>
</feature>
<dbReference type="KEGG" id="bhu:bhn_I2583"/>
<keyword evidence="2" id="KW-0472">Membrane</keyword>